<reference evidence="2 3" key="1">
    <citation type="submission" date="2023-08" db="EMBL/GenBank/DDBJ databases">
        <authorList>
            <person name="Palmer J.M."/>
        </authorList>
    </citation>
    <scope>NUCLEOTIDE SEQUENCE [LARGE SCALE GENOMIC DNA]</scope>
    <source>
        <strain evidence="2 3">TWF481</strain>
    </source>
</reference>
<evidence type="ECO:0000313" key="2">
    <source>
        <dbReference type="EMBL" id="KAK6511984.1"/>
    </source>
</evidence>
<organism evidence="2 3">
    <name type="scientific">Arthrobotrys musiformis</name>
    <dbReference type="NCBI Taxonomy" id="47236"/>
    <lineage>
        <taxon>Eukaryota</taxon>
        <taxon>Fungi</taxon>
        <taxon>Dikarya</taxon>
        <taxon>Ascomycota</taxon>
        <taxon>Pezizomycotina</taxon>
        <taxon>Orbiliomycetes</taxon>
        <taxon>Orbiliales</taxon>
        <taxon>Orbiliaceae</taxon>
        <taxon>Arthrobotrys</taxon>
    </lineage>
</organism>
<dbReference type="AlphaFoldDB" id="A0AAV9WPS9"/>
<proteinExistence type="predicted"/>
<gene>
    <name evidence="2" type="ORF">TWF481_000880</name>
</gene>
<evidence type="ECO:0000313" key="3">
    <source>
        <dbReference type="Proteomes" id="UP001370758"/>
    </source>
</evidence>
<name>A0AAV9WPS9_9PEZI</name>
<protein>
    <submittedName>
        <fullName evidence="2">Uncharacterized protein</fullName>
    </submittedName>
</protein>
<sequence>MTATYASFLAEFPDGRNSEQPNSTRPPEYKLVALMARTDGSDQDAMVVVSILG</sequence>
<evidence type="ECO:0000256" key="1">
    <source>
        <dbReference type="SAM" id="MobiDB-lite"/>
    </source>
</evidence>
<dbReference type="Proteomes" id="UP001370758">
    <property type="component" value="Unassembled WGS sequence"/>
</dbReference>
<feature type="region of interest" description="Disordered" evidence="1">
    <location>
        <begin position="1"/>
        <end position="26"/>
    </location>
</feature>
<dbReference type="EMBL" id="JAVHJL010000001">
    <property type="protein sequence ID" value="KAK6511984.1"/>
    <property type="molecule type" value="Genomic_DNA"/>
</dbReference>
<accession>A0AAV9WPS9</accession>
<comment type="caution">
    <text evidence="2">The sequence shown here is derived from an EMBL/GenBank/DDBJ whole genome shotgun (WGS) entry which is preliminary data.</text>
</comment>
<keyword evidence="3" id="KW-1185">Reference proteome</keyword>